<protein>
    <submittedName>
        <fullName evidence="5">Uncharacterized protein</fullName>
    </submittedName>
</protein>
<feature type="transmembrane region" description="Helical" evidence="2">
    <location>
        <begin position="348"/>
        <end position="370"/>
    </location>
</feature>
<evidence type="ECO:0000313" key="5">
    <source>
        <dbReference type="EMBL" id="TPX15245.1"/>
    </source>
</evidence>
<dbReference type="GeneID" id="41971969"/>
<feature type="transmembrane region" description="Helical" evidence="2">
    <location>
        <begin position="533"/>
        <end position="555"/>
    </location>
</feature>
<evidence type="ECO:0000259" key="3">
    <source>
        <dbReference type="Pfam" id="PF20163"/>
    </source>
</evidence>
<dbReference type="Pfam" id="PF22664">
    <property type="entry name" value="TRI-like_N"/>
    <property type="match status" value="1"/>
</dbReference>
<feature type="domain" description="DUF6536" evidence="3">
    <location>
        <begin position="13"/>
        <end position="167"/>
    </location>
</feature>
<keyword evidence="2" id="KW-1133">Transmembrane helix</keyword>
<keyword evidence="2" id="KW-0812">Transmembrane</keyword>
<name>A0A507AWT6_9PEZI</name>
<evidence type="ECO:0000256" key="2">
    <source>
        <dbReference type="SAM" id="Phobius"/>
    </source>
</evidence>
<reference evidence="5 6" key="1">
    <citation type="submission" date="2019-06" db="EMBL/GenBank/DDBJ databases">
        <title>Draft genome sequence of the filamentous fungus Phialemoniopsis curvata isolated from diesel fuel.</title>
        <authorList>
            <person name="Varaljay V.A."/>
            <person name="Lyon W.J."/>
            <person name="Crouch A.L."/>
            <person name="Drake C.E."/>
            <person name="Hollomon J.M."/>
            <person name="Nadeau L.J."/>
            <person name="Nunn H.S."/>
            <person name="Stevenson B.S."/>
            <person name="Bojanowski C.L."/>
            <person name="Crookes-Goodson W.J."/>
        </authorList>
    </citation>
    <scope>NUCLEOTIDE SEQUENCE [LARGE SCALE GENOMIC DNA]</scope>
    <source>
        <strain evidence="5 6">D216</strain>
    </source>
</reference>
<keyword evidence="2" id="KW-0472">Membrane</keyword>
<dbReference type="Pfam" id="PF20163">
    <property type="entry name" value="DUF6536"/>
    <property type="match status" value="1"/>
</dbReference>
<evidence type="ECO:0000313" key="6">
    <source>
        <dbReference type="Proteomes" id="UP000319257"/>
    </source>
</evidence>
<dbReference type="Gene3D" id="3.30.559.10">
    <property type="entry name" value="Chloramphenicol acetyltransferase-like domain"/>
    <property type="match status" value="2"/>
</dbReference>
<dbReference type="PANTHER" id="PTHR35395:SF1">
    <property type="entry name" value="DUF6536 DOMAIN-CONTAINING PROTEIN"/>
    <property type="match status" value="1"/>
</dbReference>
<feature type="domain" description="Trichothecene 3-O-acetyltransferase-like N-terminal" evidence="4">
    <location>
        <begin position="696"/>
        <end position="847"/>
    </location>
</feature>
<accession>A0A507AWT6</accession>
<dbReference type="RefSeq" id="XP_030996956.1">
    <property type="nucleotide sequence ID" value="XM_031138942.1"/>
</dbReference>
<feature type="transmembrane region" description="Helical" evidence="2">
    <location>
        <begin position="17"/>
        <end position="44"/>
    </location>
</feature>
<dbReference type="OrthoDB" id="1862401at2759"/>
<dbReference type="AlphaFoldDB" id="A0A507AWT6"/>
<feature type="transmembrane region" description="Helical" evidence="2">
    <location>
        <begin position="127"/>
        <end position="148"/>
    </location>
</feature>
<dbReference type="GO" id="GO:0016740">
    <property type="term" value="F:transferase activity"/>
    <property type="evidence" value="ECO:0007669"/>
    <property type="project" value="UniProtKB-KW"/>
</dbReference>
<feature type="transmembrane region" description="Helical" evidence="2">
    <location>
        <begin position="489"/>
        <end position="512"/>
    </location>
</feature>
<dbReference type="PANTHER" id="PTHR35395">
    <property type="entry name" value="DUF6536 DOMAIN-CONTAINING PROTEIN"/>
    <property type="match status" value="1"/>
</dbReference>
<dbReference type="Proteomes" id="UP000319257">
    <property type="component" value="Unassembled WGS sequence"/>
</dbReference>
<dbReference type="STRING" id="1093900.A0A507AWT6"/>
<gene>
    <name evidence="5" type="ORF">E0L32_004522</name>
</gene>
<dbReference type="InterPro" id="IPR046623">
    <property type="entry name" value="DUF6536"/>
</dbReference>
<sequence length="1133" mass="124463">MGCVRCWQHLPGWKATAALLTATMALLTTLTAVALMVSVFHLGGSLTGRSVLYMGPYDTASRTNLAIHLVINIAASGVLASCNFFMQILVAPGRRQVDAAHAAGRWLEIGVQSFRNVLVGAVPFWKALLWILLALSSVPLHLLANGCVMQSKASTNLMIAIVAEGFVTEAGTVPFSLPGIAVDPDARGGGNLETLKDIAKKVARPARWEKLNYSSCIGRYNRTDNIMRNYRHLVMVLGHMNGSAADKGWAREAVRTEGLTGKYVASASAVNYLWWMGDLLRTDKALRYTDSWPIPRSLLSGKFMVDLDQSGVLTLDKKRAREPWVQMKVQYCLSERFDAPSKLEVDNLLLLVVLVMFALKCTLCVFVWVVQGRSRDESLLTPGDAVESFIVTPDPTTVGMPQSRFGHDSANMAVQGDGMEDMPLLEQTLLANTPQLILSVCYIAYNGIFTRIAAEFEWASFSVKHRPLRVTRKKGQQKSTWRLQLPYHWSVPLLITSIMLHWLYSNAIYTSIYTGYSGSYPYTYQDDTTGLQYSSVTILICFTISFAISLIPLVLACVKLPGNMVVCGGNSAVISAACHLITPPASRERARLPFDKLDGDVQVSLIDSGRETLILAARGKLRWGEVWVPTGKDSQWFVYGDQGARHLSFGTEDQNIHEPTDGQWYAGIKERSNVAEMAETLDMELDVMGQQPLLNIYTNLSFCYPYHGSPDKVIEILNNGLSRLGKSFPWLAGRVVTEDIGTGKANTRIRPRHDTPCVEMRDLREDSRVPSLEAMENAGFPIQMFDETRFCARTTFNPPGPSGPTNEVFMVVAALVKGGLVLSFSGIHSVMDMTGLEQSIYLLSKACRNAPYTDEELRVGNMEHKNLIELLDDSYEPGPELAHQLVQPPPPGGEATPAPEPRPCDWATFLFSAPSLSQLKARANENLPPGSFASTDDALTAFIWQAIARARTERLGVDASTMLARAVDPRRFLKLPKTYPGLVQNMTYNTAPSLRGLTEAPLSEVALGLRSELVDAEGMAYRCRALATYMSRVSDKGLVSVAADNRAGQDVQISSWAGVEAYGMDFGIGLGPPVAVRRPMIPPVVEGLLYLLPKTPKGDIPAILCLATSEINKLREDPEMSKLATYIGPNMSE</sequence>
<dbReference type="InterPro" id="IPR054710">
    <property type="entry name" value="Tri101-like_N"/>
</dbReference>
<comment type="caution">
    <text evidence="5">The sequence shown here is derived from an EMBL/GenBank/DDBJ whole genome shotgun (WGS) entry which is preliminary data.</text>
</comment>
<proteinExistence type="predicted"/>
<evidence type="ECO:0000259" key="4">
    <source>
        <dbReference type="Pfam" id="PF22664"/>
    </source>
</evidence>
<keyword evidence="1" id="KW-0808">Transferase</keyword>
<evidence type="ECO:0000256" key="1">
    <source>
        <dbReference type="ARBA" id="ARBA00022679"/>
    </source>
</evidence>
<dbReference type="EMBL" id="SKBQ01000022">
    <property type="protein sequence ID" value="TPX15245.1"/>
    <property type="molecule type" value="Genomic_DNA"/>
</dbReference>
<dbReference type="InterPro" id="IPR023213">
    <property type="entry name" value="CAT-like_dom_sf"/>
</dbReference>
<feature type="transmembrane region" description="Helical" evidence="2">
    <location>
        <begin position="65"/>
        <end position="86"/>
    </location>
</feature>
<keyword evidence="6" id="KW-1185">Reference proteome</keyword>
<organism evidence="5 6">
    <name type="scientific">Thyridium curvatum</name>
    <dbReference type="NCBI Taxonomy" id="1093900"/>
    <lineage>
        <taxon>Eukaryota</taxon>
        <taxon>Fungi</taxon>
        <taxon>Dikarya</taxon>
        <taxon>Ascomycota</taxon>
        <taxon>Pezizomycotina</taxon>
        <taxon>Sordariomycetes</taxon>
        <taxon>Sordariomycetidae</taxon>
        <taxon>Thyridiales</taxon>
        <taxon>Thyridiaceae</taxon>
        <taxon>Thyridium</taxon>
    </lineage>
</organism>
<dbReference type="InParanoid" id="A0A507AWT6"/>